<dbReference type="Gene3D" id="1.10.390.10">
    <property type="entry name" value="Neutral Protease Domain 2"/>
    <property type="match status" value="1"/>
</dbReference>
<evidence type="ECO:0000259" key="1">
    <source>
        <dbReference type="Pfam" id="PF01433"/>
    </source>
</evidence>
<reference evidence="2 3" key="1">
    <citation type="submission" date="2017-06" db="EMBL/GenBank/DDBJ databases">
        <title>Novel microbial phyla capable of carbon fixation and sulfur reduction in deep-sea sediments.</title>
        <authorList>
            <person name="Huang J."/>
            <person name="Baker B."/>
            <person name="Wang Y."/>
        </authorList>
    </citation>
    <scope>NUCLEOTIDE SEQUENCE [LARGE SCALE GENOMIC DNA]</scope>
    <source>
        <strain evidence="2">B3_LCP</strain>
    </source>
</reference>
<dbReference type="Gene3D" id="2.40.160.50">
    <property type="entry name" value="membrane protein fhac: a member of the omp85/tpsb transporter family"/>
    <property type="match status" value="1"/>
</dbReference>
<dbReference type="CDD" id="cd09604">
    <property type="entry name" value="M1_APN_like"/>
    <property type="match status" value="1"/>
</dbReference>
<dbReference type="Proteomes" id="UP000319619">
    <property type="component" value="Unassembled WGS sequence"/>
</dbReference>
<accession>A0A532UUM7</accession>
<evidence type="ECO:0000313" key="2">
    <source>
        <dbReference type="EMBL" id="TKJ38562.1"/>
    </source>
</evidence>
<evidence type="ECO:0000313" key="3">
    <source>
        <dbReference type="Proteomes" id="UP000319619"/>
    </source>
</evidence>
<dbReference type="AlphaFoldDB" id="A0A532UUM7"/>
<name>A0A532UUM7_UNCL8</name>
<comment type="caution">
    <text evidence="2">The sequence shown here is derived from an EMBL/GenBank/DDBJ whole genome shotgun (WGS) entry which is preliminary data.</text>
</comment>
<dbReference type="InterPro" id="IPR014782">
    <property type="entry name" value="Peptidase_M1_dom"/>
</dbReference>
<dbReference type="Pfam" id="PF01433">
    <property type="entry name" value="Peptidase_M1"/>
    <property type="match status" value="1"/>
</dbReference>
<protein>
    <recommendedName>
        <fullName evidence="1">Peptidase M1 membrane alanine aminopeptidase domain-containing protein</fullName>
    </recommendedName>
</protein>
<feature type="domain" description="Peptidase M1 membrane alanine aminopeptidase" evidence="1">
    <location>
        <begin position="358"/>
        <end position="518"/>
    </location>
</feature>
<gene>
    <name evidence="2" type="ORF">CEE37_12425</name>
</gene>
<dbReference type="InterPro" id="IPR027268">
    <property type="entry name" value="Peptidase_M4/M1_CTD_sf"/>
</dbReference>
<dbReference type="GO" id="GO:0008237">
    <property type="term" value="F:metallopeptidase activity"/>
    <property type="evidence" value="ECO:0007669"/>
    <property type="project" value="InterPro"/>
</dbReference>
<dbReference type="EMBL" id="NJBN01000009">
    <property type="protein sequence ID" value="TKJ38562.1"/>
    <property type="molecule type" value="Genomic_DNA"/>
</dbReference>
<proteinExistence type="predicted"/>
<sequence length="1004" mass="115379">MRYEKFYLLALIISSYTFLQPRCANATRIYWQQDVSYQMDVRLGDDGRTLYSNLVFTYKNNSPDTLHELRFHAHYNAAKEGSPTDRRRRYLGDDRLKNASEDEYGSLQVSNVRDEEGSALEADFNFSIFRLPLNEPLSPGEETKLSMDFTSRIPKGGMLYRSSVGLGQLKIAHWYPQVCVYDPTMGWVDNQYLGRGEAYGEFGTYDVSITLPEPFIVGATGVLTNRDEVLPEGLLNLLDLSNYANWPWGEQPANKYGDESKTKSWRFHAENVHDFSWVADPQFRIDHTRCGSTDIWILARQDHASGWQDAAEVTRQGMEILEREVGPFPYPEFTVTDCFSGMEYPGIVFCGGRTPRYKLLIWHEMAHNYFMGALGSNQTDRPFMDEGFTTYMEIRIMDEVLGVDNIFRGTWGPWTVLDKDRWARALRPYLVWQKSGFALPLHIESDLPYEWFQYRVSSYYKPTCLLFALEYLLGRKKLQEVLKNYYAGWKYRHPYEGDFFRSAEVTLGMSLQWFYEAWVRGTKDLDYAISRESTGDPGKIGIRVIRKEDMILPVKVGLFDDSGNQVTYYIPIDSEATPPDCDLRLPRWDQLRDPYLEYTFVVDKSSCDYAVLDPQKLLADVNPLNNATSIIPPLKWEFDYPLYHVSPVSEYRLRWSPTAFYNGIDGLQVGAYLKGDYLEEWSNLNLALRVGTLTGNVATELSYQDDLPVLGRGSSWEMSGYLHEGHRGTELKLEHQQKRGHDQPVKWRGSIRWALHEMYDSRYLPQSDLWEDGLISAWKLDGGLFPRLKGLKIEALGSLEVDAPLSDFSYYRGSVELIADRRISRPLLFKLRGFWGIASNGTPLQARYGLGGSGPLNSAASRWLRSWASLPPNWYVRAEGEGNLSGYCIGSYIAQNVASLQVHLSSRMRFLERWVNRINLPPRFRPEFDAFIFAGAGDVGDIVEELRLKDIRKEAGMGLSVNLPAGSELSLDFPIYLSEPLVGEESWAWRTVLSFKIRKNWDNF</sequence>
<organism evidence="2 3">
    <name type="scientific">candidate division LCP-89 bacterium B3_LCP</name>
    <dbReference type="NCBI Taxonomy" id="2012998"/>
    <lineage>
        <taxon>Bacteria</taxon>
        <taxon>Pseudomonadati</taxon>
        <taxon>Bacteria division LCP-89</taxon>
    </lineage>
</organism>
<dbReference type="SUPFAM" id="SSF55486">
    <property type="entry name" value="Metalloproteases ('zincins'), catalytic domain"/>
    <property type="match status" value="1"/>
</dbReference>
<dbReference type="GO" id="GO:0008270">
    <property type="term" value="F:zinc ion binding"/>
    <property type="evidence" value="ECO:0007669"/>
    <property type="project" value="InterPro"/>
</dbReference>